<feature type="region of interest" description="Disordered" evidence="1">
    <location>
        <begin position="1"/>
        <end position="63"/>
    </location>
</feature>
<gene>
    <name evidence="2" type="ORF">Glove_309g136</name>
</gene>
<dbReference type="EMBL" id="PQFF01000283">
    <property type="protein sequence ID" value="RHZ66073.1"/>
    <property type="molecule type" value="Genomic_DNA"/>
</dbReference>
<reference evidence="2 3" key="1">
    <citation type="submission" date="2018-08" db="EMBL/GenBank/DDBJ databases">
        <title>Genome and evolution of the arbuscular mycorrhizal fungus Diversispora epigaea (formerly Glomus versiforme) and its bacterial endosymbionts.</title>
        <authorList>
            <person name="Sun X."/>
            <person name="Fei Z."/>
            <person name="Harrison M."/>
        </authorList>
    </citation>
    <scope>NUCLEOTIDE SEQUENCE [LARGE SCALE GENOMIC DNA]</scope>
    <source>
        <strain evidence="2 3">IT104</strain>
    </source>
</reference>
<evidence type="ECO:0000313" key="2">
    <source>
        <dbReference type="EMBL" id="RHZ66073.1"/>
    </source>
</evidence>
<sequence>MPNMKNNNKTAVSTNKRDGRGNRSDRGGGGSRGGKGDNERTSTDFKRHYKFNNSENEKENILSQSSDELVKELKRELLENLEVADSRLIEGKN</sequence>
<feature type="compositionally biased region" description="Polar residues" evidence="1">
    <location>
        <begin position="1"/>
        <end position="14"/>
    </location>
</feature>
<dbReference type="Proteomes" id="UP000266861">
    <property type="component" value="Unassembled WGS sequence"/>
</dbReference>
<accession>A0A397HYB3</accession>
<keyword evidence="3" id="KW-1185">Reference proteome</keyword>
<proteinExistence type="predicted"/>
<evidence type="ECO:0000313" key="3">
    <source>
        <dbReference type="Proteomes" id="UP000266861"/>
    </source>
</evidence>
<organism evidence="2 3">
    <name type="scientific">Diversispora epigaea</name>
    <dbReference type="NCBI Taxonomy" id="1348612"/>
    <lineage>
        <taxon>Eukaryota</taxon>
        <taxon>Fungi</taxon>
        <taxon>Fungi incertae sedis</taxon>
        <taxon>Mucoromycota</taxon>
        <taxon>Glomeromycotina</taxon>
        <taxon>Glomeromycetes</taxon>
        <taxon>Diversisporales</taxon>
        <taxon>Diversisporaceae</taxon>
        <taxon>Diversispora</taxon>
    </lineage>
</organism>
<feature type="compositionally biased region" description="Basic and acidic residues" evidence="1">
    <location>
        <begin position="15"/>
        <end position="26"/>
    </location>
</feature>
<dbReference type="AlphaFoldDB" id="A0A397HYB3"/>
<protein>
    <submittedName>
        <fullName evidence="2">Uncharacterized protein</fullName>
    </submittedName>
</protein>
<name>A0A397HYB3_9GLOM</name>
<evidence type="ECO:0000256" key="1">
    <source>
        <dbReference type="SAM" id="MobiDB-lite"/>
    </source>
</evidence>
<comment type="caution">
    <text evidence="2">The sequence shown here is derived from an EMBL/GenBank/DDBJ whole genome shotgun (WGS) entry which is preliminary data.</text>
</comment>
<feature type="compositionally biased region" description="Basic and acidic residues" evidence="1">
    <location>
        <begin position="34"/>
        <end position="46"/>
    </location>
</feature>